<dbReference type="AlphaFoldDB" id="A0A3Q8IHY8"/>
<protein>
    <submittedName>
        <fullName evidence="3">Putative lysine decarboxylase family protein</fullName>
    </submittedName>
    <submittedName>
        <fullName evidence="1">Ribosomal protein L32-like protein</fullName>
    </submittedName>
</protein>
<reference evidence="3" key="5">
    <citation type="submission" date="2019-02" db="EMBL/GenBank/DDBJ databases">
        <title>FDA dAtabase for Regulatory Grade micrObial Sequences (FDA-ARGOS): Supporting development and validation of Infectious Disease Dx tests.</title>
        <authorList>
            <person name="Duncan R."/>
            <person name="Fisher C."/>
            <person name="Tallon L.J."/>
            <person name="Sadzewicz L."/>
            <person name="Sengamalay N."/>
            <person name="Ott S."/>
            <person name="Godinez A."/>
            <person name="Nagaraj S."/>
            <person name="Nadendla S."/>
            <person name="Sichtig H."/>
        </authorList>
    </citation>
    <scope>NUCLEOTIDE SEQUENCE</scope>
    <source>
        <strain evidence="3">FDAARGOS_361</strain>
    </source>
</reference>
<dbReference type="GO" id="GO:0005829">
    <property type="term" value="C:cytosol"/>
    <property type="evidence" value="ECO:0007669"/>
    <property type="project" value="TreeGrafter"/>
</dbReference>
<reference evidence="1 5" key="4">
    <citation type="journal article" date="2018" name="Sci. Rep.">
        <title>A complete Leishmania donovani reference genome identifies novel genetic variations associated with virulence.</title>
        <authorList>
            <person name="Lypaczewski P."/>
            <person name="Hoshizaki J."/>
            <person name="Zhang W.-W."/>
            <person name="McCall L.-I."/>
            <person name="Torcivia-Rodriguez J."/>
            <person name="Simonyan V."/>
            <person name="Kaur A."/>
            <person name="Dewar K."/>
            <person name="Matlashewski G."/>
        </authorList>
    </citation>
    <scope>NUCLEOTIDE SEQUENCE [LARGE SCALE GENOMIC DNA]</scope>
    <source>
        <strain evidence="1 5">LdCL</strain>
    </source>
</reference>
<dbReference type="InterPro" id="IPR031100">
    <property type="entry name" value="LOG_fam"/>
</dbReference>
<dbReference type="Proteomes" id="UP000274082">
    <property type="component" value="Chromosome 35"/>
</dbReference>
<evidence type="ECO:0000313" key="4">
    <source>
        <dbReference type="Proteomes" id="UP000008980"/>
    </source>
</evidence>
<dbReference type="RefSeq" id="XP_003864777.1">
    <property type="nucleotide sequence ID" value="XM_003864729.1"/>
</dbReference>
<dbReference type="VEuPathDB" id="TriTrypDB:LDHU3_35.2550"/>
<dbReference type="Gene3D" id="3.40.50.450">
    <property type="match status" value="1"/>
</dbReference>
<accession>E9BS68</accession>
<evidence type="ECO:0000313" key="6">
    <source>
        <dbReference type="Proteomes" id="UP000318447"/>
    </source>
</evidence>
<dbReference type="VEuPathDB" id="TriTrypDB:LdBPK_351950.1"/>
<dbReference type="OrthoDB" id="414463at2759"/>
<name>A0A3Q8IHY8_LEIDO</name>
<dbReference type="PANTHER" id="PTHR43393:SF3">
    <property type="entry name" value="LYSINE DECARBOXYLASE-LIKE PROTEIN"/>
    <property type="match status" value="1"/>
</dbReference>
<dbReference type="GeneID" id="13387656"/>
<evidence type="ECO:0000313" key="1">
    <source>
        <dbReference type="EMBL" id="AYU82997.1"/>
    </source>
</evidence>
<dbReference type="Proteomes" id="UP000008980">
    <property type="component" value="Chromosome 35"/>
</dbReference>
<dbReference type="PANTHER" id="PTHR43393">
    <property type="entry name" value="CYTOKININ RIBOSIDE 5'-MONOPHOSPHATE PHOSPHORIBOHYDROLASE"/>
    <property type="match status" value="1"/>
</dbReference>
<dbReference type="OMA" id="QELVTIW"/>
<dbReference type="VEuPathDB" id="TriTrypDB:LdCL_350024700"/>
<dbReference type="Pfam" id="PF03641">
    <property type="entry name" value="Lysine_decarbox"/>
    <property type="match status" value="1"/>
</dbReference>
<dbReference type="EMBL" id="FR799622">
    <property type="protein sequence ID" value="CBZ38097.1"/>
    <property type="molecule type" value="Genomic_DNA"/>
</dbReference>
<proteinExistence type="predicted"/>
<accession>A0A3Q8IHY8</accession>
<keyword evidence="5" id="KW-1185">Reference proteome</keyword>
<organism evidence="1 5">
    <name type="scientific">Leishmania donovani</name>
    <dbReference type="NCBI Taxonomy" id="5661"/>
    <lineage>
        <taxon>Eukaryota</taxon>
        <taxon>Discoba</taxon>
        <taxon>Euglenozoa</taxon>
        <taxon>Kinetoplastea</taxon>
        <taxon>Metakinetoplastina</taxon>
        <taxon>Trypanosomatida</taxon>
        <taxon>Trypanosomatidae</taxon>
        <taxon>Leishmaniinae</taxon>
        <taxon>Leishmania</taxon>
    </lineage>
</organism>
<dbReference type="SUPFAM" id="SSF102405">
    <property type="entry name" value="MCP/YpsA-like"/>
    <property type="match status" value="1"/>
</dbReference>
<dbReference type="EMBL" id="CP029534">
    <property type="protein sequence ID" value="AYU82997.1"/>
    <property type="molecule type" value="Genomic_DNA"/>
</dbReference>
<dbReference type="GO" id="GO:0005840">
    <property type="term" value="C:ribosome"/>
    <property type="evidence" value="ECO:0007669"/>
    <property type="project" value="UniProtKB-KW"/>
</dbReference>
<evidence type="ECO:0000313" key="5">
    <source>
        <dbReference type="Proteomes" id="UP000274082"/>
    </source>
</evidence>
<reference evidence="2 4" key="1">
    <citation type="journal article" date="2011" name="Genome Res.">
        <title>Whole genome sequencing of multiple Leishmania donovani clinical isolates provides insights into population structure and mechanisms of drug resistance.</title>
        <authorList>
            <person name="Downing T."/>
            <person name="Imamura H."/>
            <person name="Decuypere S."/>
            <person name="Clark T.G."/>
            <person name="Coombs G.H."/>
            <person name="Cotton J.A."/>
            <person name="Hilley J.D."/>
            <person name="de Doncker S."/>
            <person name="Maes I."/>
            <person name="Mottram J.C."/>
            <person name="Quail M.A."/>
            <person name="Rijal S."/>
            <person name="Sanders M."/>
            <person name="Schonian G."/>
            <person name="Stark O."/>
            <person name="Sundar S."/>
            <person name="Vanaerschot M."/>
            <person name="Hertz-Fowler C."/>
            <person name="Dujardin J.C."/>
            <person name="Berriman M."/>
        </authorList>
    </citation>
    <scope>NUCLEOTIDE SEQUENCE [LARGE SCALE GENOMIC DNA]</scope>
    <source>
        <strain evidence="2 4">BPK282A1</strain>
    </source>
</reference>
<sequence>MPSSIPDYQRTEKRAVAVFGWSHTEVGMPRWQQAEDVGRLAAQNGFTVITGGYGGSMEAVSKGAREVRDAAAAGSGAASAEVVGIVVSEVFPDRLTEGNKYLTKLLDSTSMLHRIEQLTTHSRYFIVLPGTTGTLQELVTIWVQKTIHPSDLPMPVIVAFRDPWEKCCQGIIESLQLSSHQANAIHFVDTPEEAIEWIVKDATGEIDGSRA</sequence>
<keyword evidence="1" id="KW-0689">Ribosomal protein</keyword>
<keyword evidence="1" id="KW-0687">Ribonucleoprotein</keyword>
<dbReference type="InterPro" id="IPR052341">
    <property type="entry name" value="LOG_family_nucleotidases"/>
</dbReference>
<reference evidence="4" key="3">
    <citation type="submission" date="2011-02" db="EMBL/GenBank/DDBJ databases">
        <title>Whole genome sequencing of Leishmania donovani clinical lines reveals dynamic variation related to drug resistance.</title>
        <authorList>
            <person name="Downing T."/>
            <person name="Imamura H."/>
            <person name="Sanders M."/>
            <person name="Decuypere S."/>
            <person name="Hertz-Fowler C."/>
            <person name="Clark T.G."/>
            <person name="Rijal S."/>
            <person name="Sundar S."/>
            <person name="Quail M.A."/>
            <person name="De Doncker S."/>
            <person name="Maes I."/>
            <person name="Vanaerschot M."/>
            <person name="Stark O."/>
            <person name="Schonian G."/>
            <person name="Dujardin J.C."/>
            <person name="Berriman M."/>
        </authorList>
    </citation>
    <scope>NUCLEOTIDE SEQUENCE [LARGE SCALE GENOMIC DNA]</scope>
    <source>
        <strain evidence="4">BPK282A1</strain>
    </source>
</reference>
<reference evidence="6" key="6">
    <citation type="submission" date="2019-02" db="EMBL/GenBank/DDBJ databases">
        <title>FDA dAtabase for Regulatory Grade micrObial Sequences (FDA-ARGOS): Supporting development and validation of Infectious Disease Dx tests.</title>
        <authorList>
            <person name="Duncan R."/>
            <person name="Fisher C."/>
            <person name="Tallon L."/>
            <person name="Sadzewicz L."/>
            <person name="Sengamalay N."/>
            <person name="Ott S."/>
            <person name="Godinez A."/>
            <person name="Nagaraj S."/>
            <person name="Vavikolanu K."/>
            <person name="Nadendla S."/>
            <person name="Aluvathingal J."/>
            <person name="Sichtig H."/>
        </authorList>
    </citation>
    <scope>NUCLEOTIDE SEQUENCE [LARGE SCALE GENOMIC DNA]</scope>
    <source>
        <strain evidence="6">FDAARGOS_361</strain>
    </source>
</reference>
<evidence type="ECO:0000313" key="2">
    <source>
        <dbReference type="EMBL" id="CBZ38097.1"/>
    </source>
</evidence>
<dbReference type="Proteomes" id="UP000318447">
    <property type="component" value="Unassembled WGS sequence"/>
</dbReference>
<dbReference type="KEGG" id="ldo:LDBPK_351950"/>
<gene>
    <name evidence="3" type="ORF">CGC21_6495</name>
    <name evidence="2" type="ORF">LDBPK_351950</name>
    <name evidence="1" type="ORF">LdCL_350024700</name>
</gene>
<evidence type="ECO:0000313" key="3">
    <source>
        <dbReference type="EMBL" id="TPP44466.1"/>
    </source>
</evidence>
<reference evidence="2" key="2">
    <citation type="submission" date="2011-01" db="EMBL/GenBank/DDBJ databases">
        <authorList>
            <person name="Zhao B.P."/>
            <person name="Ren Z.A."/>
            <person name="Li C.D."/>
        </authorList>
    </citation>
    <scope>NUCLEOTIDE SEQUENCE</scope>
    <source>
        <strain evidence="2">BPK282A1</strain>
    </source>
</reference>
<dbReference type="EMBL" id="RHLC01000003">
    <property type="protein sequence ID" value="TPP44466.1"/>
    <property type="molecule type" value="Genomic_DNA"/>
</dbReference>